<comment type="caution">
    <text evidence="4">The sequence shown here is derived from an EMBL/GenBank/DDBJ whole genome shotgun (WGS) entry which is preliminary data.</text>
</comment>
<comment type="similarity">
    <text evidence="1">Belongs to the aspartyl/asparaginyl beta-hydroxylase family.</text>
</comment>
<dbReference type="Pfam" id="PF05118">
    <property type="entry name" value="Asp_Arg_Hydrox"/>
    <property type="match status" value="1"/>
</dbReference>
<organism evidence="4 5">
    <name type="scientific">Tetraparma gracilis</name>
    <dbReference type="NCBI Taxonomy" id="2962635"/>
    <lineage>
        <taxon>Eukaryota</taxon>
        <taxon>Sar</taxon>
        <taxon>Stramenopiles</taxon>
        <taxon>Ochrophyta</taxon>
        <taxon>Bolidophyceae</taxon>
        <taxon>Parmales</taxon>
        <taxon>Triparmaceae</taxon>
        <taxon>Tetraparma</taxon>
    </lineage>
</organism>
<gene>
    <name evidence="4" type="ORF">TeGR_g8766</name>
</gene>
<dbReference type="EMBL" id="BRYB01000739">
    <property type="protein sequence ID" value="GMI36579.1"/>
    <property type="molecule type" value="Genomic_DNA"/>
</dbReference>
<dbReference type="InterPro" id="IPR027443">
    <property type="entry name" value="IPNS-like_sf"/>
</dbReference>
<dbReference type="InterPro" id="IPR039038">
    <property type="entry name" value="ASPH"/>
</dbReference>
<name>A0ABQ6N0B8_9STRA</name>
<evidence type="ECO:0000256" key="1">
    <source>
        <dbReference type="ARBA" id="ARBA00007730"/>
    </source>
</evidence>
<sequence length="365" mass="39659">MRLRSVHSLVRVLLIALTCSISTTIAPAPYPTCQHLSDTEYMAKSRAMVDSLPSISLSDAIKGLLAVEKYPSDYVLLESLATAHGMLARKLAAAGAPQEQDALRQTASYYSAAERARLGCGIASGEERAALLRKWGDALAWLRRGGEASEVFGKGVDEGIWETDLCRPLVKHRRTEAGRQYFYDHEHPVIKTAITFLEERVGAIADELSDEGWVPERAGLQTSRSWRYLLLRKDGEKAGACADGRMATACAIVEELYEIVRPPKEGQAKLSAMEEGTVVRPHAGPTDERVRIHCGIAGVGGDSYIRVGDEQRGWEEGRCFAFDESCEHEVRVGSGGSGGGGGERVVLIVDIESPFLIGEGEGEEL</sequence>
<protein>
    <recommendedName>
        <fullName evidence="3">Aspartyl/asparaginy/proline hydroxylase domain-containing protein</fullName>
    </recommendedName>
</protein>
<dbReference type="PANTHER" id="PTHR12366">
    <property type="entry name" value="ASPARTYL/ASPARAGINYL BETA-HYDROXYLASE"/>
    <property type="match status" value="1"/>
</dbReference>
<feature type="chain" id="PRO_5045238084" description="Aspartyl/asparaginy/proline hydroxylase domain-containing protein" evidence="2">
    <location>
        <begin position="23"/>
        <end position="365"/>
    </location>
</feature>
<dbReference type="PANTHER" id="PTHR12366:SF32">
    <property type="entry name" value="ASPARTATE BETA-HYDROXYLASE ISOFORM X1"/>
    <property type="match status" value="1"/>
</dbReference>
<dbReference type="Gene3D" id="2.60.120.330">
    <property type="entry name" value="B-lactam Antibiotic, Isopenicillin N Synthase, Chain"/>
    <property type="match status" value="1"/>
</dbReference>
<evidence type="ECO:0000313" key="5">
    <source>
        <dbReference type="Proteomes" id="UP001165060"/>
    </source>
</evidence>
<feature type="signal peptide" evidence="2">
    <location>
        <begin position="1"/>
        <end position="22"/>
    </location>
</feature>
<keyword evidence="5" id="KW-1185">Reference proteome</keyword>
<evidence type="ECO:0000256" key="2">
    <source>
        <dbReference type="SAM" id="SignalP"/>
    </source>
</evidence>
<dbReference type="InterPro" id="IPR007803">
    <property type="entry name" value="Asp/Arg/Pro-Hydrxlase"/>
</dbReference>
<evidence type="ECO:0000259" key="3">
    <source>
        <dbReference type="Pfam" id="PF05118"/>
    </source>
</evidence>
<dbReference type="Proteomes" id="UP001165060">
    <property type="component" value="Unassembled WGS sequence"/>
</dbReference>
<keyword evidence="2" id="KW-0732">Signal</keyword>
<reference evidence="4 5" key="1">
    <citation type="journal article" date="2023" name="Commun. Biol.">
        <title>Genome analysis of Parmales, the sister group of diatoms, reveals the evolutionary specialization of diatoms from phago-mixotrophs to photoautotrophs.</title>
        <authorList>
            <person name="Ban H."/>
            <person name="Sato S."/>
            <person name="Yoshikawa S."/>
            <person name="Yamada K."/>
            <person name="Nakamura Y."/>
            <person name="Ichinomiya M."/>
            <person name="Sato N."/>
            <person name="Blanc-Mathieu R."/>
            <person name="Endo H."/>
            <person name="Kuwata A."/>
            <person name="Ogata H."/>
        </authorList>
    </citation>
    <scope>NUCLEOTIDE SEQUENCE [LARGE SCALE GENOMIC DNA]</scope>
</reference>
<evidence type="ECO:0000313" key="4">
    <source>
        <dbReference type="EMBL" id="GMI36579.1"/>
    </source>
</evidence>
<feature type="domain" description="Aspartyl/asparaginy/proline hydroxylase" evidence="3">
    <location>
        <begin position="217"/>
        <end position="354"/>
    </location>
</feature>
<accession>A0ABQ6N0B8</accession>
<proteinExistence type="inferred from homology"/>
<dbReference type="SUPFAM" id="SSF51197">
    <property type="entry name" value="Clavaminate synthase-like"/>
    <property type="match status" value="1"/>
</dbReference>